<name>A0A1G1L178_9BACT</name>
<dbReference type="InterPro" id="IPR010982">
    <property type="entry name" value="Lambda_DNA-bd_dom_sf"/>
</dbReference>
<protein>
    <submittedName>
        <fullName evidence="1">Uncharacterized protein</fullName>
    </submittedName>
</protein>
<proteinExistence type="predicted"/>
<accession>A0A1G1L178</accession>
<dbReference type="SUPFAM" id="SSF47413">
    <property type="entry name" value="lambda repressor-like DNA-binding domains"/>
    <property type="match status" value="1"/>
</dbReference>
<evidence type="ECO:0000313" key="2">
    <source>
        <dbReference type="Proteomes" id="UP000178187"/>
    </source>
</evidence>
<dbReference type="EMBL" id="MHFR01000021">
    <property type="protein sequence ID" value="OGW98907.1"/>
    <property type="molecule type" value="Genomic_DNA"/>
</dbReference>
<sequence length="94" mass="11130">MAQWRNFLVYLVPKCYPNAMDHLDFNLLRRKYKVNLSELSRFTGLGIDEIAAFETGKRFLPLETVEMLAKTIKEFDVLNLERVVNLLWDMFEEA</sequence>
<dbReference type="CDD" id="cd00093">
    <property type="entry name" value="HTH_XRE"/>
    <property type="match status" value="1"/>
</dbReference>
<organism evidence="1 2">
    <name type="scientific">Candidatus Danuiimicrobium aquiferis</name>
    <dbReference type="NCBI Taxonomy" id="1801832"/>
    <lineage>
        <taxon>Bacteria</taxon>
        <taxon>Pseudomonadati</taxon>
        <taxon>Candidatus Omnitrophota</taxon>
        <taxon>Candidatus Danuiimicrobium</taxon>
    </lineage>
</organism>
<gene>
    <name evidence="1" type="ORF">A3G33_00500</name>
</gene>
<evidence type="ECO:0000313" key="1">
    <source>
        <dbReference type="EMBL" id="OGW98907.1"/>
    </source>
</evidence>
<dbReference type="Proteomes" id="UP000178187">
    <property type="component" value="Unassembled WGS sequence"/>
</dbReference>
<dbReference type="InterPro" id="IPR001387">
    <property type="entry name" value="Cro/C1-type_HTH"/>
</dbReference>
<dbReference type="GO" id="GO:0003677">
    <property type="term" value="F:DNA binding"/>
    <property type="evidence" value="ECO:0007669"/>
    <property type="project" value="InterPro"/>
</dbReference>
<reference evidence="1 2" key="1">
    <citation type="journal article" date="2016" name="Nat. Commun.">
        <title>Thousands of microbial genomes shed light on interconnected biogeochemical processes in an aquifer system.</title>
        <authorList>
            <person name="Anantharaman K."/>
            <person name="Brown C.T."/>
            <person name="Hug L.A."/>
            <person name="Sharon I."/>
            <person name="Castelle C.J."/>
            <person name="Probst A.J."/>
            <person name="Thomas B.C."/>
            <person name="Singh A."/>
            <person name="Wilkins M.J."/>
            <person name="Karaoz U."/>
            <person name="Brodie E.L."/>
            <person name="Williams K.H."/>
            <person name="Hubbard S.S."/>
            <person name="Banfield J.F."/>
        </authorList>
    </citation>
    <scope>NUCLEOTIDE SEQUENCE [LARGE SCALE GENOMIC DNA]</scope>
</reference>
<comment type="caution">
    <text evidence="1">The sequence shown here is derived from an EMBL/GenBank/DDBJ whole genome shotgun (WGS) entry which is preliminary data.</text>
</comment>
<dbReference type="AlphaFoldDB" id="A0A1G1L178"/>